<dbReference type="EMBL" id="BMLN01000006">
    <property type="protein sequence ID" value="GGO02092.1"/>
    <property type="molecule type" value="Genomic_DNA"/>
</dbReference>
<comment type="caution">
    <text evidence="4">The sequence shown here is derived from an EMBL/GenBank/DDBJ whole genome shotgun (WGS) entry which is preliminary data.</text>
</comment>
<feature type="region of interest" description="Disordered" evidence="1">
    <location>
        <begin position="148"/>
        <end position="213"/>
    </location>
</feature>
<feature type="transmembrane region" description="Helical" evidence="2">
    <location>
        <begin position="12"/>
        <end position="32"/>
    </location>
</feature>
<feature type="domain" description="YdbS-like PH" evidence="3">
    <location>
        <begin position="307"/>
        <end position="379"/>
    </location>
</feature>
<evidence type="ECO:0000313" key="4">
    <source>
        <dbReference type="EMBL" id="GGO02092.1"/>
    </source>
</evidence>
<feature type="transmembrane region" description="Helical" evidence="2">
    <location>
        <begin position="273"/>
        <end position="301"/>
    </location>
</feature>
<dbReference type="Pfam" id="PF03703">
    <property type="entry name" value="bPH_2"/>
    <property type="match status" value="2"/>
</dbReference>
<dbReference type="Proteomes" id="UP000606653">
    <property type="component" value="Unassembled WGS sequence"/>
</dbReference>
<evidence type="ECO:0000256" key="2">
    <source>
        <dbReference type="SAM" id="Phobius"/>
    </source>
</evidence>
<protein>
    <submittedName>
        <fullName evidence="4">UPF0699 transmembrane protein YdbT</fullName>
    </submittedName>
</protein>
<keyword evidence="5" id="KW-1185">Reference proteome</keyword>
<accession>A0ABQ2L638</accession>
<evidence type="ECO:0000256" key="1">
    <source>
        <dbReference type="SAM" id="MobiDB-lite"/>
    </source>
</evidence>
<gene>
    <name evidence="4" type="primary">ydbT</name>
    <name evidence="4" type="ORF">GCM10010969_25060</name>
</gene>
<feature type="domain" description="YdbS-like PH" evidence="3">
    <location>
        <begin position="66"/>
        <end position="145"/>
    </location>
</feature>
<dbReference type="PANTHER" id="PTHR34473:SF2">
    <property type="entry name" value="UPF0699 TRANSMEMBRANE PROTEIN YDBT"/>
    <property type="match status" value="1"/>
</dbReference>
<keyword evidence="2" id="KW-0472">Membrane</keyword>
<dbReference type="InterPro" id="IPR005182">
    <property type="entry name" value="YdbS-like_PH"/>
</dbReference>
<feature type="transmembrane region" description="Helical" evidence="2">
    <location>
        <begin position="230"/>
        <end position="253"/>
    </location>
</feature>
<dbReference type="PANTHER" id="PTHR34473">
    <property type="entry name" value="UPF0699 TRANSMEMBRANE PROTEIN YDBS"/>
    <property type="match status" value="1"/>
</dbReference>
<sequence>MNGPKRMSPLYIVFSMLKMVRTFIPLIILFGVQIIAKGEFPPTIYWILGGALFLILLSGAAEIVGWRRFTYEEESDRITIRRGLIQRKEKIIYYSRIHSVSQEQPLIQRLLGVVQIKIETPGGSGEGDAVLPVLASREAERLQRLLNERSARGPEVGETGAAQQLSTVPSEYSAGEKLQSGESVGPAEPHASAKQALPAEGGTAAQASAAAERPPIREPELLYRLGPGRLLLAALTELNFGLAAAFVAGIFSFADDLLPDAWMNRLVTNAQVYLTGIKALLLIGAVALLAAWLLSLVLFIIKFAGFSLYREGERLSIRYGLLERKQFLFNPARVQAVTIREGWLRQALGYAHVEVNVVSSSSEKETPALHPFIPRSEIPNLLEHTIPQFVFTGVEFRPPRRALFAYVRVSLILTIILAAVLIYFFPQTGLWSLLLIPITVGLDYWSFRTSGAALENDRLTIVNRGIAKQTHCTLKRHIVALQAGGSRWQREGEMLNLRAHLMGGSGGSLIRISRLQKSDVERIYEWYRRERKDEDTAKLK</sequence>
<evidence type="ECO:0000259" key="3">
    <source>
        <dbReference type="Pfam" id="PF03703"/>
    </source>
</evidence>
<dbReference type="RefSeq" id="WP_018976319.1">
    <property type="nucleotide sequence ID" value="NZ_BMLN01000006.1"/>
</dbReference>
<feature type="transmembrane region" description="Helical" evidence="2">
    <location>
        <begin position="44"/>
        <end position="64"/>
    </location>
</feature>
<keyword evidence="2 4" id="KW-0812">Transmembrane</keyword>
<evidence type="ECO:0000313" key="5">
    <source>
        <dbReference type="Proteomes" id="UP000606653"/>
    </source>
</evidence>
<reference evidence="5" key="1">
    <citation type="journal article" date="2019" name="Int. J. Syst. Evol. Microbiol.">
        <title>The Global Catalogue of Microorganisms (GCM) 10K type strain sequencing project: providing services to taxonomists for standard genome sequencing and annotation.</title>
        <authorList>
            <consortium name="The Broad Institute Genomics Platform"/>
            <consortium name="The Broad Institute Genome Sequencing Center for Infectious Disease"/>
            <person name="Wu L."/>
            <person name="Ma J."/>
        </authorList>
    </citation>
    <scope>NUCLEOTIDE SEQUENCE [LARGE SCALE GENOMIC DNA]</scope>
    <source>
        <strain evidence="5">CGMCC 1.6964</strain>
    </source>
</reference>
<feature type="transmembrane region" description="Helical" evidence="2">
    <location>
        <begin position="403"/>
        <end position="424"/>
    </location>
</feature>
<keyword evidence="2" id="KW-1133">Transmembrane helix</keyword>
<feature type="compositionally biased region" description="Low complexity" evidence="1">
    <location>
        <begin position="199"/>
        <end position="212"/>
    </location>
</feature>
<dbReference type="PIRSF" id="PIRSF026631">
    <property type="entry name" value="UCP026631"/>
    <property type="match status" value="1"/>
</dbReference>
<feature type="compositionally biased region" description="Polar residues" evidence="1">
    <location>
        <begin position="161"/>
        <end position="170"/>
    </location>
</feature>
<organism evidence="4 5">
    <name type="scientific">Saccharibacillus kuerlensis</name>
    <dbReference type="NCBI Taxonomy" id="459527"/>
    <lineage>
        <taxon>Bacteria</taxon>
        <taxon>Bacillati</taxon>
        <taxon>Bacillota</taxon>
        <taxon>Bacilli</taxon>
        <taxon>Bacillales</taxon>
        <taxon>Paenibacillaceae</taxon>
        <taxon>Saccharibacillus</taxon>
    </lineage>
</organism>
<dbReference type="InterPro" id="IPR014529">
    <property type="entry name" value="UCP026631"/>
</dbReference>
<name>A0ABQ2L638_9BACL</name>
<proteinExistence type="predicted"/>